<keyword evidence="3" id="KW-1185">Reference proteome</keyword>
<evidence type="ECO:0008006" key="4">
    <source>
        <dbReference type="Google" id="ProtNLM"/>
    </source>
</evidence>
<dbReference type="Pfam" id="PF04908">
    <property type="entry name" value="SH3BGR"/>
    <property type="match status" value="1"/>
</dbReference>
<accession>A0AAN8CGD4</accession>
<comment type="similarity">
    <text evidence="1">Belongs to the SH3BGR family.</text>
</comment>
<dbReference type="PANTHER" id="PTHR12232:SF15">
    <property type="entry name" value="SH3 DOMAIN-BINDING GLUTAMIC ACID-RICH PROTEIN HOMOLOG"/>
    <property type="match status" value="1"/>
</dbReference>
<dbReference type="Gene3D" id="3.40.30.10">
    <property type="entry name" value="Glutaredoxin"/>
    <property type="match status" value="1"/>
</dbReference>
<comment type="caution">
    <text evidence="2">The sequence shown here is derived from an EMBL/GenBank/DDBJ whole genome shotgun (WGS) entry which is preliminary data.</text>
</comment>
<dbReference type="EMBL" id="JAURVH010001531">
    <property type="protein sequence ID" value="KAK5903646.1"/>
    <property type="molecule type" value="Genomic_DNA"/>
</dbReference>
<evidence type="ECO:0000313" key="3">
    <source>
        <dbReference type="Proteomes" id="UP001331515"/>
    </source>
</evidence>
<proteinExistence type="inferred from homology"/>
<dbReference type="Proteomes" id="UP001331515">
    <property type="component" value="Unassembled WGS sequence"/>
</dbReference>
<dbReference type="InterPro" id="IPR051033">
    <property type="entry name" value="SH3BGR"/>
</dbReference>
<sequence>MPVKVFYTSVSGSTEIKKRQQKILDVLSSKKVEFEAIDISQDSKIKDEMREMANDAMALPPQICNGNEHCGNYEAFLEAVENEQGGQDLYIQHPSIINNGRGR</sequence>
<dbReference type="PROSITE" id="PS51354">
    <property type="entry name" value="GLUTAREDOXIN_2"/>
    <property type="match status" value="1"/>
</dbReference>
<dbReference type="InterPro" id="IPR036249">
    <property type="entry name" value="Thioredoxin-like_sf"/>
</dbReference>
<reference evidence="2 3" key="1">
    <citation type="journal article" date="2023" name="Mol. Biol. Evol.">
        <title>Genomics of Secondarily Temperate Adaptation in the Only Non-Antarctic Icefish.</title>
        <authorList>
            <person name="Rivera-Colon A.G."/>
            <person name="Rayamajhi N."/>
            <person name="Minhas B.F."/>
            <person name="Madrigal G."/>
            <person name="Bilyk K.T."/>
            <person name="Yoon V."/>
            <person name="Hune M."/>
            <person name="Gregory S."/>
            <person name="Cheng C.H.C."/>
            <person name="Catchen J.M."/>
        </authorList>
    </citation>
    <scope>NUCLEOTIDE SEQUENCE [LARGE SCALE GENOMIC DNA]</scope>
    <source>
        <tissue evidence="2">White muscle</tissue>
    </source>
</reference>
<protein>
    <recommendedName>
        <fullName evidence="4">SH3 domain-binding glutamic acid-rich-like protein</fullName>
    </recommendedName>
</protein>
<organism evidence="2 3">
    <name type="scientific">Champsocephalus gunnari</name>
    <name type="common">Mackerel icefish</name>
    <dbReference type="NCBI Taxonomy" id="52237"/>
    <lineage>
        <taxon>Eukaryota</taxon>
        <taxon>Metazoa</taxon>
        <taxon>Chordata</taxon>
        <taxon>Craniata</taxon>
        <taxon>Vertebrata</taxon>
        <taxon>Euteleostomi</taxon>
        <taxon>Actinopterygii</taxon>
        <taxon>Neopterygii</taxon>
        <taxon>Teleostei</taxon>
        <taxon>Neoteleostei</taxon>
        <taxon>Acanthomorphata</taxon>
        <taxon>Eupercaria</taxon>
        <taxon>Perciformes</taxon>
        <taxon>Notothenioidei</taxon>
        <taxon>Channichthyidae</taxon>
        <taxon>Champsocephalus</taxon>
    </lineage>
</organism>
<dbReference type="AlphaFoldDB" id="A0AAN8CGD4"/>
<dbReference type="SUPFAM" id="SSF52833">
    <property type="entry name" value="Thioredoxin-like"/>
    <property type="match status" value="1"/>
</dbReference>
<evidence type="ECO:0000313" key="2">
    <source>
        <dbReference type="EMBL" id="KAK5903646.1"/>
    </source>
</evidence>
<gene>
    <name evidence="2" type="ORF">CgunFtcFv8_007406</name>
</gene>
<name>A0AAN8CGD4_CHAGU</name>
<evidence type="ECO:0000256" key="1">
    <source>
        <dbReference type="ARBA" id="ARBA00007764"/>
    </source>
</evidence>
<dbReference type="InterPro" id="IPR006993">
    <property type="entry name" value="Glut_rich_SH3-bd"/>
</dbReference>
<dbReference type="GO" id="GO:0005737">
    <property type="term" value="C:cytoplasm"/>
    <property type="evidence" value="ECO:0007669"/>
    <property type="project" value="TreeGrafter"/>
</dbReference>
<dbReference type="PANTHER" id="PTHR12232">
    <property type="entry name" value="SH3 DOMAIN-BINDING GLUTAMIC ACID-RICH-LIKE PROTEIN"/>
    <property type="match status" value="1"/>
</dbReference>